<dbReference type="EMBL" id="NBNE01000315">
    <property type="protein sequence ID" value="OWZ20525.1"/>
    <property type="molecule type" value="Genomic_DNA"/>
</dbReference>
<keyword evidence="1" id="KW-0472">Membrane</keyword>
<keyword evidence="3" id="KW-1185">Reference proteome</keyword>
<comment type="caution">
    <text evidence="2">The sequence shown here is derived from an EMBL/GenBank/DDBJ whole genome shotgun (WGS) entry which is preliminary data.</text>
</comment>
<organism evidence="2 3">
    <name type="scientific">Phytophthora megakarya</name>
    <dbReference type="NCBI Taxonomy" id="4795"/>
    <lineage>
        <taxon>Eukaryota</taxon>
        <taxon>Sar</taxon>
        <taxon>Stramenopiles</taxon>
        <taxon>Oomycota</taxon>
        <taxon>Peronosporomycetes</taxon>
        <taxon>Peronosporales</taxon>
        <taxon>Peronosporaceae</taxon>
        <taxon>Phytophthora</taxon>
    </lineage>
</organism>
<name>A0A225WSB2_9STRA</name>
<keyword evidence="1" id="KW-0812">Transmembrane</keyword>
<accession>A0A225WSB2</accession>
<gene>
    <name evidence="2" type="ORF">PHMEG_0005056</name>
</gene>
<reference evidence="3" key="1">
    <citation type="submission" date="2017-03" db="EMBL/GenBank/DDBJ databases">
        <title>Phytopthora megakarya and P. palmivora, two closely related causual agents of cacao black pod achieved similar genome size and gene model numbers by different mechanisms.</title>
        <authorList>
            <person name="Ali S."/>
            <person name="Shao J."/>
            <person name="Larry D.J."/>
            <person name="Kronmiller B."/>
            <person name="Shen D."/>
            <person name="Strem M.D."/>
            <person name="Melnick R.L."/>
            <person name="Guiltinan M.J."/>
            <person name="Tyler B.M."/>
            <person name="Meinhardt L.W."/>
            <person name="Bailey B.A."/>
        </authorList>
    </citation>
    <scope>NUCLEOTIDE SEQUENCE [LARGE SCALE GENOMIC DNA]</scope>
    <source>
        <strain evidence="3">zdho120</strain>
    </source>
</reference>
<keyword evidence="1" id="KW-1133">Transmembrane helix</keyword>
<dbReference type="GO" id="GO:0016787">
    <property type="term" value="F:hydrolase activity"/>
    <property type="evidence" value="ECO:0007669"/>
    <property type="project" value="UniProtKB-KW"/>
</dbReference>
<feature type="transmembrane region" description="Helical" evidence="1">
    <location>
        <begin position="6"/>
        <end position="25"/>
    </location>
</feature>
<dbReference type="Proteomes" id="UP000198211">
    <property type="component" value="Unassembled WGS sequence"/>
</dbReference>
<dbReference type="STRING" id="4795.A0A225WSB2"/>
<dbReference type="OrthoDB" id="10570315at2759"/>
<evidence type="ECO:0000313" key="3">
    <source>
        <dbReference type="Proteomes" id="UP000198211"/>
    </source>
</evidence>
<proteinExistence type="predicted"/>
<evidence type="ECO:0000313" key="2">
    <source>
        <dbReference type="EMBL" id="OWZ20525.1"/>
    </source>
</evidence>
<protein>
    <submittedName>
        <fullName evidence="2">Glycoside hydrolase</fullName>
    </submittedName>
</protein>
<sequence>MGTSVIVLIALVAGAVVILAAIVGIRRRQRKMVDAVKTPELSALAPLPTAMLNFRPQSTALARDSNIL</sequence>
<keyword evidence="2" id="KW-0378">Hydrolase</keyword>
<evidence type="ECO:0000256" key="1">
    <source>
        <dbReference type="SAM" id="Phobius"/>
    </source>
</evidence>
<dbReference type="AlphaFoldDB" id="A0A225WSB2"/>